<dbReference type="AlphaFoldDB" id="A0A392P2W7"/>
<dbReference type="Proteomes" id="UP000265520">
    <property type="component" value="Unassembled WGS sequence"/>
</dbReference>
<sequence length="131" mass="15705">MICYEIWEERLSTRNLKRGKEPSRLWRYKDVHELSKDTIFLHVKGLTLKMSRLDSTTCLETKAFENMDRLKLLQFAGIQLDGEYKYLSKELRWLCWHGFPLKFTPEDFNQGSLVALDLQYSNLEQVWRKAQ</sequence>
<proteinExistence type="predicted"/>
<dbReference type="InterPro" id="IPR044974">
    <property type="entry name" value="Disease_R_plants"/>
</dbReference>
<dbReference type="EMBL" id="LXQA010061456">
    <property type="protein sequence ID" value="MCI06317.1"/>
    <property type="molecule type" value="Genomic_DNA"/>
</dbReference>
<dbReference type="PANTHER" id="PTHR11017:SF271">
    <property type="entry name" value="DISEASE RESISTANCE PROTEIN (TIR-NBS-LRR CLASS) FAMILY"/>
    <property type="match status" value="1"/>
</dbReference>
<name>A0A392P2W7_9FABA</name>
<reference evidence="1 2" key="1">
    <citation type="journal article" date="2018" name="Front. Plant Sci.">
        <title>Red Clover (Trifolium pratense) and Zigzag Clover (T. medium) - A Picture of Genomic Similarities and Differences.</title>
        <authorList>
            <person name="Dluhosova J."/>
            <person name="Istvanek J."/>
            <person name="Nedelnik J."/>
            <person name="Repkova J."/>
        </authorList>
    </citation>
    <scope>NUCLEOTIDE SEQUENCE [LARGE SCALE GENOMIC DNA]</scope>
    <source>
        <strain evidence="2">cv. 10/8</strain>
        <tissue evidence="1">Leaf</tissue>
    </source>
</reference>
<protein>
    <submittedName>
        <fullName evidence="1">TMV resistance protein N</fullName>
    </submittedName>
</protein>
<evidence type="ECO:0000313" key="1">
    <source>
        <dbReference type="EMBL" id="MCI06317.1"/>
    </source>
</evidence>
<organism evidence="1 2">
    <name type="scientific">Trifolium medium</name>
    <dbReference type="NCBI Taxonomy" id="97028"/>
    <lineage>
        <taxon>Eukaryota</taxon>
        <taxon>Viridiplantae</taxon>
        <taxon>Streptophyta</taxon>
        <taxon>Embryophyta</taxon>
        <taxon>Tracheophyta</taxon>
        <taxon>Spermatophyta</taxon>
        <taxon>Magnoliopsida</taxon>
        <taxon>eudicotyledons</taxon>
        <taxon>Gunneridae</taxon>
        <taxon>Pentapetalae</taxon>
        <taxon>rosids</taxon>
        <taxon>fabids</taxon>
        <taxon>Fabales</taxon>
        <taxon>Fabaceae</taxon>
        <taxon>Papilionoideae</taxon>
        <taxon>50 kb inversion clade</taxon>
        <taxon>NPAAA clade</taxon>
        <taxon>Hologalegina</taxon>
        <taxon>IRL clade</taxon>
        <taxon>Trifolieae</taxon>
        <taxon>Trifolium</taxon>
    </lineage>
</organism>
<dbReference type="SUPFAM" id="SSF52058">
    <property type="entry name" value="L domain-like"/>
    <property type="match status" value="1"/>
</dbReference>
<evidence type="ECO:0000313" key="2">
    <source>
        <dbReference type="Proteomes" id="UP000265520"/>
    </source>
</evidence>
<accession>A0A392P2W7</accession>
<dbReference type="PANTHER" id="PTHR11017">
    <property type="entry name" value="LEUCINE-RICH REPEAT-CONTAINING PROTEIN"/>
    <property type="match status" value="1"/>
</dbReference>
<keyword evidence="2" id="KW-1185">Reference proteome</keyword>
<feature type="non-terminal residue" evidence="1">
    <location>
        <position position="131"/>
    </location>
</feature>
<dbReference type="GO" id="GO:0006952">
    <property type="term" value="P:defense response"/>
    <property type="evidence" value="ECO:0007669"/>
    <property type="project" value="InterPro"/>
</dbReference>
<comment type="caution">
    <text evidence="1">The sequence shown here is derived from an EMBL/GenBank/DDBJ whole genome shotgun (WGS) entry which is preliminary data.</text>
</comment>